<dbReference type="PROSITE" id="PS50977">
    <property type="entry name" value="HTH_TETR_2"/>
    <property type="match status" value="1"/>
</dbReference>
<organism evidence="6 7">
    <name type="scientific">Rhodococcoides yunnanense</name>
    <dbReference type="NCBI Taxonomy" id="278209"/>
    <lineage>
        <taxon>Bacteria</taxon>
        <taxon>Bacillati</taxon>
        <taxon>Actinomycetota</taxon>
        <taxon>Actinomycetes</taxon>
        <taxon>Mycobacteriales</taxon>
        <taxon>Nocardiaceae</taxon>
        <taxon>Rhodococcoides</taxon>
    </lineage>
</organism>
<evidence type="ECO:0000313" key="7">
    <source>
        <dbReference type="Proteomes" id="UP001185755"/>
    </source>
</evidence>
<feature type="domain" description="HTH tetR-type" evidence="5">
    <location>
        <begin position="3"/>
        <end position="63"/>
    </location>
</feature>
<dbReference type="Pfam" id="PF00440">
    <property type="entry name" value="TetR_N"/>
    <property type="match status" value="1"/>
</dbReference>
<keyword evidence="3" id="KW-0804">Transcription</keyword>
<gene>
    <name evidence="6" type="ORF">R3P96_20155</name>
</gene>
<dbReference type="Gene3D" id="1.10.357.10">
    <property type="entry name" value="Tetracycline Repressor, domain 2"/>
    <property type="match status" value="1"/>
</dbReference>
<proteinExistence type="predicted"/>
<dbReference type="PANTHER" id="PTHR47506">
    <property type="entry name" value="TRANSCRIPTIONAL REGULATORY PROTEIN"/>
    <property type="match status" value="1"/>
</dbReference>
<dbReference type="PANTHER" id="PTHR47506:SF3">
    <property type="entry name" value="HTH-TYPE TRANSCRIPTIONAL REGULATOR LMRA"/>
    <property type="match status" value="1"/>
</dbReference>
<dbReference type="Pfam" id="PF21993">
    <property type="entry name" value="TetR_C_13_2"/>
    <property type="match status" value="1"/>
</dbReference>
<protein>
    <submittedName>
        <fullName evidence="6">TetR family transcriptional regulator</fullName>
    </submittedName>
</protein>
<feature type="DNA-binding region" description="H-T-H motif" evidence="4">
    <location>
        <begin position="26"/>
        <end position="45"/>
    </location>
</feature>
<dbReference type="RefSeq" id="WP_317565757.1">
    <property type="nucleotide sequence ID" value="NZ_JAWLJX010000007.1"/>
</dbReference>
<dbReference type="InterPro" id="IPR036271">
    <property type="entry name" value="Tet_transcr_reg_TetR-rel_C_sf"/>
</dbReference>
<keyword evidence="1" id="KW-0805">Transcription regulation</keyword>
<keyword evidence="2 4" id="KW-0238">DNA-binding</keyword>
<evidence type="ECO:0000313" key="6">
    <source>
        <dbReference type="EMBL" id="MDV6263655.1"/>
    </source>
</evidence>
<comment type="caution">
    <text evidence="6">The sequence shown here is derived from an EMBL/GenBank/DDBJ whole genome shotgun (WGS) entry which is preliminary data.</text>
</comment>
<dbReference type="Proteomes" id="UP001185755">
    <property type="component" value="Unassembled WGS sequence"/>
</dbReference>
<dbReference type="SUPFAM" id="SSF46689">
    <property type="entry name" value="Homeodomain-like"/>
    <property type="match status" value="1"/>
</dbReference>
<keyword evidence="7" id="KW-1185">Reference proteome</keyword>
<evidence type="ECO:0000259" key="5">
    <source>
        <dbReference type="PROSITE" id="PS50977"/>
    </source>
</evidence>
<evidence type="ECO:0000256" key="3">
    <source>
        <dbReference type="ARBA" id="ARBA00023163"/>
    </source>
</evidence>
<name>A0ABU4BHI9_9NOCA</name>
<dbReference type="InterPro" id="IPR001647">
    <property type="entry name" value="HTH_TetR"/>
</dbReference>
<dbReference type="InterPro" id="IPR054156">
    <property type="entry name" value="YxaF_TetR_C"/>
</dbReference>
<evidence type="ECO:0000256" key="4">
    <source>
        <dbReference type="PROSITE-ProRule" id="PRU00335"/>
    </source>
</evidence>
<sequence>MATDTRARILEATGELYRRQGMTATGLKQIAAASGAPFGSIYHHFPGGKEQISEEVIYAEGVRYGLLVGRQLAAVTDVVDGIPEIFASAATLLVELDYTEACSIETIALEVASTNERLRLATEAVFTGWIDGLTQWFAATDLPNEVCRSLALGCLTSLEGAFVLCRSLRSTEPMIAAGLAVRDRTRAALHARVAG</sequence>
<evidence type="ECO:0000256" key="2">
    <source>
        <dbReference type="ARBA" id="ARBA00023125"/>
    </source>
</evidence>
<dbReference type="SUPFAM" id="SSF48498">
    <property type="entry name" value="Tetracyclin repressor-like, C-terminal domain"/>
    <property type="match status" value="1"/>
</dbReference>
<accession>A0ABU4BHI9</accession>
<reference evidence="6 7" key="1">
    <citation type="submission" date="2023-10" db="EMBL/GenBank/DDBJ databases">
        <title>Development of a sustainable strategy for remediation of hydrocarbon-contaminated territories based on the waste exchange concept.</title>
        <authorList>
            <person name="Krivoruchko A."/>
        </authorList>
    </citation>
    <scope>NUCLEOTIDE SEQUENCE [LARGE SCALE GENOMIC DNA]</scope>
    <source>
        <strain evidence="6 7">IEGM 1323</strain>
    </source>
</reference>
<dbReference type="EMBL" id="JAWLJX010000007">
    <property type="protein sequence ID" value="MDV6263655.1"/>
    <property type="molecule type" value="Genomic_DNA"/>
</dbReference>
<evidence type="ECO:0000256" key="1">
    <source>
        <dbReference type="ARBA" id="ARBA00023015"/>
    </source>
</evidence>
<dbReference type="InterPro" id="IPR009057">
    <property type="entry name" value="Homeodomain-like_sf"/>
</dbReference>